<name>A0A443RGB3_9ACAR</name>
<evidence type="ECO:0000256" key="9">
    <source>
        <dbReference type="ARBA" id="ARBA00023098"/>
    </source>
</evidence>
<dbReference type="STRING" id="1965070.A0A443RGB3"/>
<keyword evidence="8" id="KW-0560">Oxidoreductase</keyword>
<keyword evidence="9" id="KW-0443">Lipid metabolism</keyword>
<dbReference type="PANTHER" id="PTHR10909">
    <property type="entry name" value="ELECTRON TRANSPORT OXIDOREDUCTASE"/>
    <property type="match status" value="1"/>
</dbReference>
<evidence type="ECO:0000259" key="14">
    <source>
        <dbReference type="Pfam" id="PF01756"/>
    </source>
</evidence>
<evidence type="ECO:0000256" key="1">
    <source>
        <dbReference type="ARBA" id="ARBA00001974"/>
    </source>
</evidence>
<evidence type="ECO:0000256" key="11">
    <source>
        <dbReference type="PIRNR" id="PIRNR000168"/>
    </source>
</evidence>
<dbReference type="FunFam" id="2.40.110.10:FF:000005">
    <property type="entry name" value="Acyl-coenzyme A oxidase"/>
    <property type="match status" value="1"/>
</dbReference>
<evidence type="ECO:0000259" key="15">
    <source>
        <dbReference type="Pfam" id="PF02770"/>
    </source>
</evidence>
<dbReference type="SUPFAM" id="SSF56645">
    <property type="entry name" value="Acyl-CoA dehydrogenase NM domain-like"/>
    <property type="match status" value="1"/>
</dbReference>
<accession>A0A443RGB3</accession>
<evidence type="ECO:0000256" key="3">
    <source>
        <dbReference type="ARBA" id="ARBA00005189"/>
    </source>
</evidence>
<dbReference type="PANTHER" id="PTHR10909:SF390">
    <property type="entry name" value="PEROXISOMAL ACYL-COENZYME A OXIDASE 3"/>
    <property type="match status" value="1"/>
</dbReference>
<evidence type="ECO:0000256" key="10">
    <source>
        <dbReference type="ARBA" id="ARBA00023140"/>
    </source>
</evidence>
<keyword evidence="7" id="KW-0276">Fatty acid metabolism</keyword>
<evidence type="ECO:0000256" key="6">
    <source>
        <dbReference type="ARBA" id="ARBA00022827"/>
    </source>
</evidence>
<comment type="subcellular location">
    <subcellularLocation>
        <location evidence="2">Peroxisome</location>
    </subcellularLocation>
</comment>
<evidence type="ECO:0000256" key="13">
    <source>
        <dbReference type="PIRSR" id="PIRSR000168-2"/>
    </source>
</evidence>
<dbReference type="InterPro" id="IPR009100">
    <property type="entry name" value="AcylCoA_DH/oxidase_NM_dom_sf"/>
</dbReference>
<evidence type="ECO:0000259" key="16">
    <source>
        <dbReference type="Pfam" id="PF22924"/>
    </source>
</evidence>
<organism evidence="17 18">
    <name type="scientific">Dinothrombium tinctorium</name>
    <dbReference type="NCBI Taxonomy" id="1965070"/>
    <lineage>
        <taxon>Eukaryota</taxon>
        <taxon>Metazoa</taxon>
        <taxon>Ecdysozoa</taxon>
        <taxon>Arthropoda</taxon>
        <taxon>Chelicerata</taxon>
        <taxon>Arachnida</taxon>
        <taxon>Acari</taxon>
        <taxon>Acariformes</taxon>
        <taxon>Trombidiformes</taxon>
        <taxon>Prostigmata</taxon>
        <taxon>Anystina</taxon>
        <taxon>Parasitengona</taxon>
        <taxon>Trombidioidea</taxon>
        <taxon>Trombidiidae</taxon>
        <taxon>Dinothrombium</taxon>
    </lineage>
</organism>
<dbReference type="InterPro" id="IPR036250">
    <property type="entry name" value="AcylCo_DH-like_C"/>
</dbReference>
<reference evidence="17 18" key="1">
    <citation type="journal article" date="2018" name="Gigascience">
        <title>Genomes of trombidid mites reveal novel predicted allergens and laterally-transferred genes associated with secondary metabolism.</title>
        <authorList>
            <person name="Dong X."/>
            <person name="Chaisiri K."/>
            <person name="Xia D."/>
            <person name="Armstrong S.D."/>
            <person name="Fang Y."/>
            <person name="Donnelly M.J."/>
            <person name="Kadowaki T."/>
            <person name="McGarry J.W."/>
            <person name="Darby A.C."/>
            <person name="Makepeace B.L."/>
        </authorList>
    </citation>
    <scope>NUCLEOTIDE SEQUENCE [LARGE SCALE GENOMIC DNA]</scope>
    <source>
        <strain evidence="17">UoL-WK</strain>
    </source>
</reference>
<dbReference type="Pfam" id="PF02770">
    <property type="entry name" value="Acyl-CoA_dh_M"/>
    <property type="match status" value="1"/>
</dbReference>
<dbReference type="GO" id="GO:0016402">
    <property type="term" value="F:pristanoyl-CoA oxidase activity"/>
    <property type="evidence" value="ECO:0007669"/>
    <property type="project" value="TreeGrafter"/>
</dbReference>
<protein>
    <recommendedName>
        <fullName evidence="11">Acyl-coenzyme A oxidase</fullName>
    </recommendedName>
</protein>
<comment type="similarity">
    <text evidence="4 11">Belongs to the acyl-CoA oxidase family.</text>
</comment>
<feature type="domain" description="Acyl-CoA oxidase C-alpha1" evidence="16">
    <location>
        <begin position="306"/>
        <end position="469"/>
    </location>
</feature>
<dbReference type="InterPro" id="IPR012258">
    <property type="entry name" value="Acyl-CoA_oxidase"/>
</dbReference>
<dbReference type="InterPro" id="IPR046373">
    <property type="entry name" value="Acyl-CoA_Oxase/DH_mid-dom_sf"/>
</dbReference>
<proteinExistence type="inferred from homology"/>
<dbReference type="Pfam" id="PF22924">
    <property type="entry name" value="ACOX_C_alpha1"/>
    <property type="match status" value="1"/>
</dbReference>
<feature type="binding site" evidence="13">
    <location>
        <position position="162"/>
    </location>
    <ligand>
        <name>FAD</name>
        <dbReference type="ChEBI" id="CHEBI:57692"/>
    </ligand>
</feature>
<dbReference type="FunFam" id="1.20.140.10:FF:000007">
    <property type="entry name" value="Acyl-coenzyme A oxidase"/>
    <property type="match status" value="1"/>
</dbReference>
<feature type="domain" description="Acyl-CoA oxidase C-terminal" evidence="14">
    <location>
        <begin position="511"/>
        <end position="691"/>
    </location>
</feature>
<dbReference type="FunFam" id="1.20.140.10:FF:000010">
    <property type="entry name" value="Acyl-coenzyme A oxidase"/>
    <property type="match status" value="1"/>
</dbReference>
<evidence type="ECO:0000313" key="18">
    <source>
        <dbReference type="Proteomes" id="UP000285301"/>
    </source>
</evidence>
<evidence type="ECO:0000256" key="2">
    <source>
        <dbReference type="ARBA" id="ARBA00004275"/>
    </source>
</evidence>
<dbReference type="GO" id="GO:0071949">
    <property type="term" value="F:FAD binding"/>
    <property type="evidence" value="ECO:0007669"/>
    <property type="project" value="InterPro"/>
</dbReference>
<keyword evidence="6 11" id="KW-0274">FAD</keyword>
<dbReference type="Gene3D" id="2.40.110.10">
    <property type="entry name" value="Butyryl-CoA Dehydrogenase, subunit A, domain 2"/>
    <property type="match status" value="1"/>
</dbReference>
<dbReference type="EMBL" id="NCKU01000757">
    <property type="protein sequence ID" value="RWS14304.1"/>
    <property type="molecule type" value="Genomic_DNA"/>
</dbReference>
<dbReference type="GO" id="GO:0005504">
    <property type="term" value="F:fatty acid binding"/>
    <property type="evidence" value="ECO:0007669"/>
    <property type="project" value="TreeGrafter"/>
</dbReference>
<keyword evidence="5 11" id="KW-0285">Flavoprotein</keyword>
<gene>
    <name evidence="17" type="ORF">B4U79_05444</name>
</gene>
<comment type="caution">
    <text evidence="17">The sequence shown here is derived from an EMBL/GenBank/DDBJ whole genome shotgun (WGS) entry which is preliminary data.</text>
</comment>
<evidence type="ECO:0000313" key="17">
    <source>
        <dbReference type="EMBL" id="RWS14304.1"/>
    </source>
</evidence>
<dbReference type="AlphaFoldDB" id="A0A443RGB3"/>
<evidence type="ECO:0000256" key="4">
    <source>
        <dbReference type="ARBA" id="ARBA00006288"/>
    </source>
</evidence>
<dbReference type="Gene3D" id="1.20.140.10">
    <property type="entry name" value="Butyryl-CoA Dehydrogenase, subunit A, domain 3"/>
    <property type="match status" value="2"/>
</dbReference>
<dbReference type="InterPro" id="IPR002655">
    <property type="entry name" value="Acyl-CoA_oxidase_C"/>
</dbReference>
<dbReference type="Pfam" id="PF01756">
    <property type="entry name" value="ACOX"/>
    <property type="match status" value="1"/>
</dbReference>
<keyword evidence="18" id="KW-1185">Reference proteome</keyword>
<comment type="pathway">
    <text evidence="3">Lipid metabolism.</text>
</comment>
<dbReference type="SUPFAM" id="SSF47203">
    <property type="entry name" value="Acyl-CoA dehydrogenase C-terminal domain-like"/>
    <property type="match status" value="2"/>
</dbReference>
<evidence type="ECO:0000256" key="12">
    <source>
        <dbReference type="PIRSR" id="PIRSR000168-1"/>
    </source>
</evidence>
<dbReference type="GO" id="GO:0033540">
    <property type="term" value="P:fatty acid beta-oxidation using acyl-CoA oxidase"/>
    <property type="evidence" value="ECO:0007669"/>
    <property type="project" value="TreeGrafter"/>
</dbReference>
<dbReference type="PIRSF" id="PIRSF000168">
    <property type="entry name" value="Acyl-CoA_oxidase"/>
    <property type="match status" value="1"/>
</dbReference>
<dbReference type="Proteomes" id="UP000285301">
    <property type="component" value="Unassembled WGS sequence"/>
</dbReference>
<dbReference type="GO" id="GO:0055088">
    <property type="term" value="P:lipid homeostasis"/>
    <property type="evidence" value="ECO:0007669"/>
    <property type="project" value="TreeGrafter"/>
</dbReference>
<feature type="binding site" evidence="13">
    <location>
        <position position="201"/>
    </location>
    <ligand>
        <name>FAD</name>
        <dbReference type="ChEBI" id="CHEBI:57692"/>
    </ligand>
</feature>
<dbReference type="GO" id="GO:0005777">
    <property type="term" value="C:peroxisome"/>
    <property type="evidence" value="ECO:0007669"/>
    <property type="project" value="UniProtKB-SubCell"/>
</dbReference>
<evidence type="ECO:0000256" key="5">
    <source>
        <dbReference type="ARBA" id="ARBA00022630"/>
    </source>
</evidence>
<dbReference type="OrthoDB" id="538336at2759"/>
<evidence type="ECO:0000256" key="8">
    <source>
        <dbReference type="ARBA" id="ARBA00023002"/>
    </source>
</evidence>
<keyword evidence="10" id="KW-0576">Peroxisome</keyword>
<dbReference type="InterPro" id="IPR006091">
    <property type="entry name" value="Acyl-CoA_Oxase/DH_mid-dom"/>
</dbReference>
<feature type="domain" description="Acyl-CoA oxidase/dehydrogenase middle" evidence="15">
    <location>
        <begin position="158"/>
        <end position="268"/>
    </location>
</feature>
<sequence>MSVTSGTRAAQRYDFIPDWPSGPLDEYRKRATFNWKQMRVLLEGEDIVRFKLKMWSTLEKDPLFARNPWDEYDRDDFRKLTFQRMKRLIEYNFVDEEAFIKNPNLAPAMGQITGQFDWSLCVKKFLSYEYFIGNARSGGSSKQNKFMEDIKEFKALGCICITELSHGSNSKGFRTTATFDPQTQEFVLNTPDLGATKVWSGNLGQNATHAVVFAQLYTPEGKCHGLHSFLVPVRDPKTLLTFPGVTVGDMGPKIGLNGIDNGFLQFNNYRVKKDALMNRHADVTPDGKYTTTVKNRDKNNGVTLGILSLARVSIVMNCYTNLQTAITIAVRYSAVRRQFGPPNESEWPVLEYQTQQWRLIPYIAAGYVLFTLSSSFFKDYINFFISVAYGGMAPEQSGMGAEIHCISCCGKAVAGWIARDAIQEARECCGGHGYLKASRFGELRDDHDANNTYEGDNHVLLQQTANFLIKIYHAKLEEGTPITSPFGSVDYIDNIDNILRMKMKNDIYHLPNIIEAYRFLVCWLLKRSSEKLKEQLAEAHGNLFVARSRSQVYYLRSLSVAFFECDVVERFYRYLTTEVIDANECEKVLHKIGLLFALWSLEKHLATLYDAHYFDGVNFNVATAIREAIINLCAQLKDDAVTLVDVFAPPDFILNSSLGFADGKIYEHIYDAFSHNKGAFERPKWYTEFTESKPQIMHSKL</sequence>
<evidence type="ECO:0000256" key="7">
    <source>
        <dbReference type="ARBA" id="ARBA00022832"/>
    </source>
</evidence>
<feature type="active site" description="Proton acceptor" evidence="12">
    <location>
        <position position="454"/>
    </location>
</feature>
<comment type="cofactor">
    <cofactor evidence="1">
        <name>FAD</name>
        <dbReference type="ChEBI" id="CHEBI:57692"/>
    </cofactor>
</comment>
<dbReference type="InterPro" id="IPR055060">
    <property type="entry name" value="ACOX_C_alpha1"/>
</dbReference>